<dbReference type="AlphaFoldDB" id="A0A438E9A3"/>
<evidence type="ECO:0000256" key="1">
    <source>
        <dbReference type="SAM" id="MobiDB-lite"/>
    </source>
</evidence>
<dbReference type="InterPro" id="IPR054506">
    <property type="entry name" value="DnaA_N-like_STI"/>
</dbReference>
<feature type="compositionally biased region" description="Basic residues" evidence="1">
    <location>
        <begin position="71"/>
        <end position="82"/>
    </location>
</feature>
<evidence type="ECO:0000313" key="3">
    <source>
        <dbReference type="EMBL" id="RVW44341.1"/>
    </source>
</evidence>
<dbReference type="Proteomes" id="UP000288805">
    <property type="component" value="Unassembled WGS sequence"/>
</dbReference>
<comment type="caution">
    <text evidence="3">The sequence shown here is derived from an EMBL/GenBank/DDBJ whole genome shotgun (WGS) entry which is preliminary data.</text>
</comment>
<sequence>MDRLKHALKLLSEAEKQLRVSSERSTWFTATLLQLGSPSPDPTLSGSSRRQSSKTTEDDPSSASRDATIVHKQKPNAHHMPRKSFSPISMPKSAEKNSTHQGDLLSLVDGFNFNAKPVHSQFRNSGASASSHDDVMMGNLVFRSINADKLDDIWERCIERCHSKTLRQLLHAHGKLVSISEAEGGLVAYVAFQDEDIKCRAESKGETTAAVEGERKAFSMKGIDSDLDSSHQELLKVSRGSFNDSEDELAEGHIERSSTKERNQEIPMHRIDSIIREQRLETAWLQVAEKGTPRSMSRLKPEKNQILPKMINDRRALQKDPVGKRVDHYPISPSSLHDSSFVANFNKESMDWKCRLQQLFLLEITTNLLKGERLNNGLPFHHPKLDEDDSHALFSHSSGIWGKKKEKMVRLKDPRLYKRFSDQHGVAARFSCISRHCSKTGYSIALSFC</sequence>
<evidence type="ECO:0000313" key="4">
    <source>
        <dbReference type="Proteomes" id="UP000288805"/>
    </source>
</evidence>
<evidence type="ECO:0000259" key="2">
    <source>
        <dbReference type="Pfam" id="PF23007"/>
    </source>
</evidence>
<reference evidence="3 4" key="1">
    <citation type="journal article" date="2018" name="PLoS Genet.">
        <title>Population sequencing reveals clonal diversity and ancestral inbreeding in the grapevine cultivar Chardonnay.</title>
        <authorList>
            <person name="Roach M.J."/>
            <person name="Johnson D.L."/>
            <person name="Bohlmann J."/>
            <person name="van Vuuren H.J."/>
            <person name="Jones S.J."/>
            <person name="Pretorius I.S."/>
            <person name="Schmidt S.A."/>
            <person name="Borneman A.R."/>
        </authorList>
    </citation>
    <scope>NUCLEOTIDE SEQUENCE [LARGE SCALE GENOMIC DNA]</scope>
    <source>
        <strain evidence="4">cv. Chardonnay</strain>
        <tissue evidence="3">Leaf</tissue>
    </source>
</reference>
<feature type="domain" description="STICHEL DnaA-N-like alpha-beta" evidence="2">
    <location>
        <begin position="145"/>
        <end position="204"/>
    </location>
</feature>
<organism evidence="3 4">
    <name type="scientific">Vitis vinifera</name>
    <name type="common">Grape</name>
    <dbReference type="NCBI Taxonomy" id="29760"/>
    <lineage>
        <taxon>Eukaryota</taxon>
        <taxon>Viridiplantae</taxon>
        <taxon>Streptophyta</taxon>
        <taxon>Embryophyta</taxon>
        <taxon>Tracheophyta</taxon>
        <taxon>Spermatophyta</taxon>
        <taxon>Magnoliopsida</taxon>
        <taxon>eudicotyledons</taxon>
        <taxon>Gunneridae</taxon>
        <taxon>Pentapetalae</taxon>
        <taxon>rosids</taxon>
        <taxon>Vitales</taxon>
        <taxon>Vitaceae</taxon>
        <taxon>Viteae</taxon>
        <taxon>Vitis</taxon>
    </lineage>
</organism>
<accession>A0A438E9A3</accession>
<dbReference type="EMBL" id="QGNW01001357">
    <property type="protein sequence ID" value="RVW44341.1"/>
    <property type="molecule type" value="Genomic_DNA"/>
</dbReference>
<feature type="compositionally biased region" description="Polar residues" evidence="1">
    <location>
        <begin position="33"/>
        <end position="54"/>
    </location>
</feature>
<protein>
    <submittedName>
        <fullName evidence="3">Protein STICHEL</fullName>
    </submittedName>
</protein>
<gene>
    <name evidence="3" type="primary">STI_3</name>
    <name evidence="3" type="ORF">CK203_071089</name>
</gene>
<proteinExistence type="predicted"/>
<dbReference type="Pfam" id="PF23007">
    <property type="entry name" value="DnaA_N-like_STI"/>
    <property type="match status" value="1"/>
</dbReference>
<feature type="region of interest" description="Disordered" evidence="1">
    <location>
        <begin position="33"/>
        <end position="100"/>
    </location>
</feature>
<name>A0A438E9A3_VITVI</name>